<feature type="region of interest" description="Disordered" evidence="1">
    <location>
        <begin position="291"/>
        <end position="326"/>
    </location>
</feature>
<gene>
    <name evidence="2" type="ORF">Tci_446440</name>
</gene>
<organism evidence="2">
    <name type="scientific">Tanacetum cinerariifolium</name>
    <name type="common">Dalmatian daisy</name>
    <name type="synonym">Chrysanthemum cinerariifolium</name>
    <dbReference type="NCBI Taxonomy" id="118510"/>
    <lineage>
        <taxon>Eukaryota</taxon>
        <taxon>Viridiplantae</taxon>
        <taxon>Streptophyta</taxon>
        <taxon>Embryophyta</taxon>
        <taxon>Tracheophyta</taxon>
        <taxon>Spermatophyta</taxon>
        <taxon>Magnoliopsida</taxon>
        <taxon>eudicotyledons</taxon>
        <taxon>Gunneridae</taxon>
        <taxon>Pentapetalae</taxon>
        <taxon>asterids</taxon>
        <taxon>campanulids</taxon>
        <taxon>Asterales</taxon>
        <taxon>Asteraceae</taxon>
        <taxon>Asteroideae</taxon>
        <taxon>Anthemideae</taxon>
        <taxon>Anthemidinae</taxon>
        <taxon>Tanacetum</taxon>
    </lineage>
</organism>
<accession>A0A699HS80</accession>
<feature type="compositionally biased region" description="Low complexity" evidence="1">
    <location>
        <begin position="35"/>
        <end position="45"/>
    </location>
</feature>
<feature type="region of interest" description="Disordered" evidence="1">
    <location>
        <begin position="130"/>
        <end position="149"/>
    </location>
</feature>
<dbReference type="AlphaFoldDB" id="A0A699HS80"/>
<feature type="compositionally biased region" description="Low complexity" evidence="1">
    <location>
        <begin position="130"/>
        <end position="140"/>
    </location>
</feature>
<evidence type="ECO:0008006" key="3">
    <source>
        <dbReference type="Google" id="ProtNLM"/>
    </source>
</evidence>
<name>A0A699HS80_TANCI</name>
<feature type="region of interest" description="Disordered" evidence="1">
    <location>
        <begin position="35"/>
        <end position="54"/>
    </location>
</feature>
<dbReference type="EMBL" id="BKCJ010205586">
    <property type="protein sequence ID" value="GEY74466.1"/>
    <property type="molecule type" value="Genomic_DNA"/>
</dbReference>
<sequence length="326" mass="35757">MTSKRNGMSAAAIEQLITQCVADAFLAYEANQNNGNGNDNGNGSHDSGGGGGRPGIRKSMLEPYLYAINSNITILDRALQIEEITRGLVIKPKIKMASKRNGMSAAAIEQLITQCVADAFLAYEANRNNGNGNNNGNGSHDSGGGGGRSLHTARKSLMKMMTEAYYPRNEIQKLENELWNITVMGTDLASYTQRFQELALLCSRMLLEETDKDEEKSNGQLCLTTTLQEAERSKGLYCWAWDKKEYAGTLPLCNKFKYHHTGPCTAKTLAYFECGKQGHYYSECPKLKNRNHGNQAGSSEARRRVYALGGGETDQDPSNIANDIDA</sequence>
<reference evidence="2" key="1">
    <citation type="journal article" date="2019" name="Sci. Rep.">
        <title>Draft genome of Tanacetum cinerariifolium, the natural source of mosquito coil.</title>
        <authorList>
            <person name="Yamashiro T."/>
            <person name="Shiraishi A."/>
            <person name="Satake H."/>
            <person name="Nakayama K."/>
        </authorList>
    </citation>
    <scope>NUCLEOTIDE SEQUENCE</scope>
</reference>
<protein>
    <recommendedName>
        <fullName evidence="3">CCHC-type domain-containing protein</fullName>
    </recommendedName>
</protein>
<proteinExistence type="predicted"/>
<comment type="caution">
    <text evidence="2">The sequence shown here is derived from an EMBL/GenBank/DDBJ whole genome shotgun (WGS) entry which is preliminary data.</text>
</comment>
<evidence type="ECO:0000256" key="1">
    <source>
        <dbReference type="SAM" id="MobiDB-lite"/>
    </source>
</evidence>
<feature type="compositionally biased region" description="Polar residues" evidence="1">
    <location>
        <begin position="316"/>
        <end position="326"/>
    </location>
</feature>
<evidence type="ECO:0000313" key="2">
    <source>
        <dbReference type="EMBL" id="GEY74466.1"/>
    </source>
</evidence>